<sequence length="23" mass="2496">MGKICPSYNRSTSAATVKLILQN</sequence>
<keyword evidence="2" id="KW-1185">Reference proteome</keyword>
<reference evidence="1" key="1">
    <citation type="submission" date="2023-07" db="EMBL/GenBank/DDBJ databases">
        <title>draft genome sequence of fig (Ficus carica).</title>
        <authorList>
            <person name="Takahashi T."/>
            <person name="Nishimura K."/>
        </authorList>
    </citation>
    <scope>NUCLEOTIDE SEQUENCE</scope>
</reference>
<evidence type="ECO:0000313" key="1">
    <source>
        <dbReference type="EMBL" id="GMN37473.1"/>
    </source>
</evidence>
<gene>
    <name evidence="1" type="ORF">TIFTF001_006839</name>
</gene>
<name>A0AA87ZJU9_FICCA</name>
<accession>A0AA87ZJU9</accession>
<evidence type="ECO:0000313" key="2">
    <source>
        <dbReference type="Proteomes" id="UP001187192"/>
    </source>
</evidence>
<dbReference type="AlphaFoldDB" id="A0AA87ZJU9"/>
<organism evidence="1 2">
    <name type="scientific">Ficus carica</name>
    <name type="common">Common fig</name>
    <dbReference type="NCBI Taxonomy" id="3494"/>
    <lineage>
        <taxon>Eukaryota</taxon>
        <taxon>Viridiplantae</taxon>
        <taxon>Streptophyta</taxon>
        <taxon>Embryophyta</taxon>
        <taxon>Tracheophyta</taxon>
        <taxon>Spermatophyta</taxon>
        <taxon>Magnoliopsida</taxon>
        <taxon>eudicotyledons</taxon>
        <taxon>Gunneridae</taxon>
        <taxon>Pentapetalae</taxon>
        <taxon>rosids</taxon>
        <taxon>fabids</taxon>
        <taxon>Rosales</taxon>
        <taxon>Moraceae</taxon>
        <taxon>Ficeae</taxon>
        <taxon>Ficus</taxon>
    </lineage>
</organism>
<proteinExistence type="predicted"/>
<protein>
    <submittedName>
        <fullName evidence="1">Uncharacterized protein</fullName>
    </submittedName>
</protein>
<feature type="non-terminal residue" evidence="1">
    <location>
        <position position="23"/>
    </location>
</feature>
<dbReference type="Proteomes" id="UP001187192">
    <property type="component" value="Unassembled WGS sequence"/>
</dbReference>
<comment type="caution">
    <text evidence="1">The sequence shown here is derived from an EMBL/GenBank/DDBJ whole genome shotgun (WGS) entry which is preliminary data.</text>
</comment>
<dbReference type="EMBL" id="BTGU01000007">
    <property type="protein sequence ID" value="GMN37473.1"/>
    <property type="molecule type" value="Genomic_DNA"/>
</dbReference>